<dbReference type="PANTHER" id="PTHR31973:SF197">
    <property type="entry name" value="SWIM-TYPE DOMAIN-CONTAINING PROTEIN"/>
    <property type="match status" value="1"/>
</dbReference>
<gene>
    <name evidence="3" type="ORF">Ddye_009418</name>
</gene>
<evidence type="ECO:0000313" key="4">
    <source>
        <dbReference type="Proteomes" id="UP001280121"/>
    </source>
</evidence>
<feature type="compositionally biased region" description="Gly residues" evidence="1">
    <location>
        <begin position="144"/>
        <end position="153"/>
    </location>
</feature>
<dbReference type="EMBL" id="JANJYI010000003">
    <property type="protein sequence ID" value="KAK2656366.1"/>
    <property type="molecule type" value="Genomic_DNA"/>
</dbReference>
<comment type="caution">
    <text evidence="3">The sequence shown here is derived from an EMBL/GenBank/DDBJ whole genome shotgun (WGS) entry which is preliminary data.</text>
</comment>
<reference evidence="3" key="1">
    <citation type="journal article" date="2023" name="Plant J.">
        <title>Genome sequences and population genomics provide insights into the demographic history, inbreeding, and mutation load of two 'living fossil' tree species of Dipteronia.</title>
        <authorList>
            <person name="Feng Y."/>
            <person name="Comes H.P."/>
            <person name="Chen J."/>
            <person name="Zhu S."/>
            <person name="Lu R."/>
            <person name="Zhang X."/>
            <person name="Li P."/>
            <person name="Qiu J."/>
            <person name="Olsen K.M."/>
            <person name="Qiu Y."/>
        </authorList>
    </citation>
    <scope>NUCLEOTIDE SEQUENCE</scope>
    <source>
        <strain evidence="3">KIB01</strain>
    </source>
</reference>
<evidence type="ECO:0000256" key="1">
    <source>
        <dbReference type="SAM" id="MobiDB-lite"/>
    </source>
</evidence>
<feature type="domain" description="MULE transposase" evidence="2">
    <location>
        <begin position="356"/>
        <end position="447"/>
    </location>
</feature>
<dbReference type="PANTHER" id="PTHR31973">
    <property type="entry name" value="POLYPROTEIN, PUTATIVE-RELATED"/>
    <property type="match status" value="1"/>
</dbReference>
<protein>
    <recommendedName>
        <fullName evidence="2">MULE transposase domain-containing protein</fullName>
    </recommendedName>
</protein>
<proteinExistence type="predicted"/>
<feature type="region of interest" description="Disordered" evidence="1">
    <location>
        <begin position="91"/>
        <end position="191"/>
    </location>
</feature>
<keyword evidence="4" id="KW-1185">Reference proteome</keyword>
<name>A0AAE0CMA2_9ROSI</name>
<organism evidence="3 4">
    <name type="scientific">Dipteronia dyeriana</name>
    <dbReference type="NCBI Taxonomy" id="168575"/>
    <lineage>
        <taxon>Eukaryota</taxon>
        <taxon>Viridiplantae</taxon>
        <taxon>Streptophyta</taxon>
        <taxon>Embryophyta</taxon>
        <taxon>Tracheophyta</taxon>
        <taxon>Spermatophyta</taxon>
        <taxon>Magnoliopsida</taxon>
        <taxon>eudicotyledons</taxon>
        <taxon>Gunneridae</taxon>
        <taxon>Pentapetalae</taxon>
        <taxon>rosids</taxon>
        <taxon>malvids</taxon>
        <taxon>Sapindales</taxon>
        <taxon>Sapindaceae</taxon>
        <taxon>Hippocastanoideae</taxon>
        <taxon>Acereae</taxon>
        <taxon>Dipteronia</taxon>
    </lineage>
</organism>
<accession>A0AAE0CMA2</accession>
<evidence type="ECO:0000259" key="2">
    <source>
        <dbReference type="Pfam" id="PF10551"/>
    </source>
</evidence>
<dbReference type="Proteomes" id="UP001280121">
    <property type="component" value="Unassembled WGS sequence"/>
</dbReference>
<evidence type="ECO:0000313" key="3">
    <source>
        <dbReference type="EMBL" id="KAK2656366.1"/>
    </source>
</evidence>
<dbReference type="AlphaFoldDB" id="A0AAE0CMA2"/>
<sequence>MDNIFNITVFHRTNVIDLGQCDVDHISLITLVHALSEQLTGSSNVPVEEYSVWVQLPWCSDIVEVFTDRDFLDVFREFGASKFDYVAANDRESTKSGSDEENDDNGDGVVLGGDNEDGVGLGGDDGDGDGECLGADNRDDEGLGGDNGDGEGLGANNRDGEGLGGADNEDGKGLDGDNGDGEGLGDNNRDGVFGSQFENVVGNDDITKECMNLFEGYEYRSDDEFFSDSDTDKSRVKVCNNKEAKVKWIASKFESIVKSNPSIDVKVLADLLLDKFNVSVDLKRLYSVKHRVLKQLRSEHVQSFKYLRQYAYTLNQTNPGTTIHVRVQRPLSTFHRLFLNFEAQRLGFLKGLRPFIGLDGCHLKGPCGGILLSAVALDANSGMFPLAVCICEKETKLSWMWFFNNVKMYLQYPSDRHLCFMSDKQKGLIKALAKHFPTASKRNNIHHKEEVLIIHLNLNHTHSSLKHIRMENLA</sequence>
<dbReference type="Pfam" id="PF10551">
    <property type="entry name" value="MULE"/>
    <property type="match status" value="1"/>
</dbReference>
<dbReference type="InterPro" id="IPR018289">
    <property type="entry name" value="MULE_transposase_dom"/>
</dbReference>